<gene>
    <name evidence="2" type="ORF">DFH94DRAFT_850014</name>
</gene>
<reference evidence="2" key="2">
    <citation type="journal article" date="2020" name="Nat. Commun.">
        <title>Large-scale genome sequencing of mycorrhizal fungi provides insights into the early evolution of symbiotic traits.</title>
        <authorList>
            <person name="Miyauchi S."/>
            <person name="Kiss E."/>
            <person name="Kuo A."/>
            <person name="Drula E."/>
            <person name="Kohler A."/>
            <person name="Sanchez-Garcia M."/>
            <person name="Morin E."/>
            <person name="Andreopoulos B."/>
            <person name="Barry K.W."/>
            <person name="Bonito G."/>
            <person name="Buee M."/>
            <person name="Carver A."/>
            <person name="Chen C."/>
            <person name="Cichocki N."/>
            <person name="Clum A."/>
            <person name="Culley D."/>
            <person name="Crous P.W."/>
            <person name="Fauchery L."/>
            <person name="Girlanda M."/>
            <person name="Hayes R.D."/>
            <person name="Keri Z."/>
            <person name="LaButti K."/>
            <person name="Lipzen A."/>
            <person name="Lombard V."/>
            <person name="Magnuson J."/>
            <person name="Maillard F."/>
            <person name="Murat C."/>
            <person name="Nolan M."/>
            <person name="Ohm R.A."/>
            <person name="Pangilinan J."/>
            <person name="Pereira M.F."/>
            <person name="Perotto S."/>
            <person name="Peter M."/>
            <person name="Pfister S."/>
            <person name="Riley R."/>
            <person name="Sitrit Y."/>
            <person name="Stielow J.B."/>
            <person name="Szollosi G."/>
            <person name="Zifcakova L."/>
            <person name="Stursova M."/>
            <person name="Spatafora J.W."/>
            <person name="Tedersoo L."/>
            <person name="Vaario L.M."/>
            <person name="Yamada A."/>
            <person name="Yan M."/>
            <person name="Wang P."/>
            <person name="Xu J."/>
            <person name="Bruns T."/>
            <person name="Baldrian P."/>
            <person name="Vilgalys R."/>
            <person name="Dunand C."/>
            <person name="Henrissat B."/>
            <person name="Grigoriev I.V."/>
            <person name="Hibbett D."/>
            <person name="Nagy L.G."/>
            <person name="Martin F.M."/>
        </authorList>
    </citation>
    <scope>NUCLEOTIDE SEQUENCE</scope>
    <source>
        <strain evidence="2">Prilba</strain>
    </source>
</reference>
<feature type="compositionally biased region" description="Low complexity" evidence="1">
    <location>
        <begin position="69"/>
        <end position="82"/>
    </location>
</feature>
<comment type="caution">
    <text evidence="2">The sequence shown here is derived from an EMBL/GenBank/DDBJ whole genome shotgun (WGS) entry which is preliminary data.</text>
</comment>
<sequence>MHAFKHAPFTPVEQSPLFYLRPSISRHQSRHSLLSCLNRALDWRASMSLSSNNTVYIPPMNPVPNSNRGPQAPSPAAGQAQSHPHVPGAQGLSSPTRIASGNLANAGPTALVAPPEMNGDEWTGTLYFPASGAFQARARGTEAVGNLKLSAWPRHLQLEPGVDPQFNIQAWIGNTGASWVPLRPLDETYGHQFDKLVRTLRNGPGYATARLLMDRGRTLGRLLLAPVDQSLLCVAFPDNITPTHQVATNHGA</sequence>
<name>A0A9P5N3S1_9AGAM</name>
<keyword evidence="3" id="KW-1185">Reference proteome</keyword>
<evidence type="ECO:0000256" key="1">
    <source>
        <dbReference type="SAM" id="MobiDB-lite"/>
    </source>
</evidence>
<accession>A0A9P5N3S1</accession>
<proteinExistence type="predicted"/>
<dbReference type="EMBL" id="WHVB01000002">
    <property type="protein sequence ID" value="KAF8485886.1"/>
    <property type="molecule type" value="Genomic_DNA"/>
</dbReference>
<feature type="region of interest" description="Disordered" evidence="1">
    <location>
        <begin position="58"/>
        <end position="101"/>
    </location>
</feature>
<evidence type="ECO:0000313" key="3">
    <source>
        <dbReference type="Proteomes" id="UP000759537"/>
    </source>
</evidence>
<dbReference type="OrthoDB" id="7690434at2759"/>
<dbReference type="AlphaFoldDB" id="A0A9P5N3S1"/>
<organism evidence="2 3">
    <name type="scientific">Russula ochroleuca</name>
    <dbReference type="NCBI Taxonomy" id="152965"/>
    <lineage>
        <taxon>Eukaryota</taxon>
        <taxon>Fungi</taxon>
        <taxon>Dikarya</taxon>
        <taxon>Basidiomycota</taxon>
        <taxon>Agaricomycotina</taxon>
        <taxon>Agaricomycetes</taxon>
        <taxon>Russulales</taxon>
        <taxon>Russulaceae</taxon>
        <taxon>Russula</taxon>
    </lineage>
</organism>
<protein>
    <submittedName>
        <fullName evidence="2">Uncharacterized protein</fullName>
    </submittedName>
</protein>
<reference evidence="2" key="1">
    <citation type="submission" date="2019-10" db="EMBL/GenBank/DDBJ databases">
        <authorList>
            <consortium name="DOE Joint Genome Institute"/>
            <person name="Kuo A."/>
            <person name="Miyauchi S."/>
            <person name="Kiss E."/>
            <person name="Drula E."/>
            <person name="Kohler A."/>
            <person name="Sanchez-Garcia M."/>
            <person name="Andreopoulos B."/>
            <person name="Barry K.W."/>
            <person name="Bonito G."/>
            <person name="Buee M."/>
            <person name="Carver A."/>
            <person name="Chen C."/>
            <person name="Cichocki N."/>
            <person name="Clum A."/>
            <person name="Culley D."/>
            <person name="Crous P.W."/>
            <person name="Fauchery L."/>
            <person name="Girlanda M."/>
            <person name="Hayes R."/>
            <person name="Keri Z."/>
            <person name="LaButti K."/>
            <person name="Lipzen A."/>
            <person name="Lombard V."/>
            <person name="Magnuson J."/>
            <person name="Maillard F."/>
            <person name="Morin E."/>
            <person name="Murat C."/>
            <person name="Nolan M."/>
            <person name="Ohm R."/>
            <person name="Pangilinan J."/>
            <person name="Pereira M."/>
            <person name="Perotto S."/>
            <person name="Peter M."/>
            <person name="Riley R."/>
            <person name="Sitrit Y."/>
            <person name="Stielow B."/>
            <person name="Szollosi G."/>
            <person name="Zifcakova L."/>
            <person name="Stursova M."/>
            <person name="Spatafora J.W."/>
            <person name="Tedersoo L."/>
            <person name="Vaario L.-M."/>
            <person name="Yamada A."/>
            <person name="Yan M."/>
            <person name="Wang P."/>
            <person name="Xu J."/>
            <person name="Bruns T."/>
            <person name="Baldrian P."/>
            <person name="Vilgalys R."/>
            <person name="Henrissat B."/>
            <person name="Grigoriev I.V."/>
            <person name="Hibbett D."/>
            <person name="Nagy L.G."/>
            <person name="Martin F.M."/>
        </authorList>
    </citation>
    <scope>NUCLEOTIDE SEQUENCE</scope>
    <source>
        <strain evidence="2">Prilba</strain>
    </source>
</reference>
<feature type="compositionally biased region" description="Polar residues" evidence="1">
    <location>
        <begin position="91"/>
        <end position="101"/>
    </location>
</feature>
<evidence type="ECO:0000313" key="2">
    <source>
        <dbReference type="EMBL" id="KAF8485886.1"/>
    </source>
</evidence>
<dbReference type="Proteomes" id="UP000759537">
    <property type="component" value="Unassembled WGS sequence"/>
</dbReference>